<dbReference type="InParanoid" id="J3K7K6"/>
<dbReference type="EMBL" id="GG704912">
    <property type="protein sequence ID" value="EAS30691.3"/>
    <property type="molecule type" value="Genomic_DNA"/>
</dbReference>
<dbReference type="OMA" id="EESYERD"/>
<keyword evidence="2" id="KW-0812">Transmembrane</keyword>
<dbReference type="Proteomes" id="UP000001261">
    <property type="component" value="Unassembled WGS sequence"/>
</dbReference>
<feature type="transmembrane region" description="Helical" evidence="2">
    <location>
        <begin position="28"/>
        <end position="50"/>
    </location>
</feature>
<sequence>MTVLDRSVFFWLVRIKWSIQVYSHTRTLPFICFFLILCLVLGGIICYLFTCCRAPGPFRSPVMVVLLTEASRLRSKHPDICPSESKEIESLADGYFSWVTPSPISRNPELPSIPYTHFALIAIDGRGCVRYHTSQSLERHCRYIFTPDLKERFIQATGTYARPQRIEAQPKRRRLDLEEIPDASFETVDRIPLKIGEEDKILDYYESAFRAFQQINCRQIAKAFIKIIEPRKQVKHPYNGGRGASGEKGDPEKTKPDWWPAGVIHREPDHLKKPERIRLLVHIIRNLRKSHNITADKLEEAGRDVKRQIKPRERWDILEEIYAVRRMEESYERDEIGADAVVYVINRDSTARSERDSECLSDSGHVSHKESYLDNFNGYARMEDTKPGIKYPVQEFVPSPVEQIGNPVTTDPWSIPQSSFYPVGYEAAPASIGVQQQQALPQPLTPTTTTPDMHMRMQSNFDFMPLGAPSFQPGSLGHPHLLHHEADESITHYK</sequence>
<dbReference type="OrthoDB" id="5338458at2759"/>
<dbReference type="GeneID" id="4561624"/>
<reference evidence="5" key="1">
    <citation type="journal article" date="2009" name="Genome Res.">
        <title>Comparative genomic analyses of the human fungal pathogens Coccidioides and their relatives.</title>
        <authorList>
            <person name="Sharpton T.J."/>
            <person name="Stajich J.E."/>
            <person name="Rounsley S.D."/>
            <person name="Gardner M.J."/>
            <person name="Wortman J.R."/>
            <person name="Jordar V.S."/>
            <person name="Maiti R."/>
            <person name="Kodira C.D."/>
            <person name="Neafsey D.E."/>
            <person name="Zeng Q."/>
            <person name="Hung C.-Y."/>
            <person name="McMahan C."/>
            <person name="Muszewska A."/>
            <person name="Grynberg M."/>
            <person name="Mandel M.A."/>
            <person name="Kellner E.M."/>
            <person name="Barker B.M."/>
            <person name="Galgiani J.N."/>
            <person name="Orbach M.J."/>
            <person name="Kirkland T.N."/>
            <person name="Cole G.T."/>
            <person name="Henn M.R."/>
            <person name="Birren B.W."/>
            <person name="Taylor J.W."/>
        </authorList>
    </citation>
    <scope>NUCLEOTIDE SEQUENCE [LARGE SCALE GENOMIC DNA]</scope>
    <source>
        <strain evidence="5">RS</strain>
    </source>
</reference>
<protein>
    <recommendedName>
        <fullName evidence="3">Subtelomeric hrmA-associated cluster protein AFUB-079030/YDR124W-like helical bundle domain-containing protein</fullName>
    </recommendedName>
</protein>
<evidence type="ECO:0000256" key="1">
    <source>
        <dbReference type="SAM" id="MobiDB-lite"/>
    </source>
</evidence>
<keyword evidence="5" id="KW-1185">Reference proteome</keyword>
<accession>J3K7K6</accession>
<dbReference type="InterPro" id="IPR021264">
    <property type="entry name" value="AFUB_079030/YDR124W-like"/>
</dbReference>
<dbReference type="RefSeq" id="XP_001242274.2">
    <property type="nucleotide sequence ID" value="XM_001242273.2"/>
</dbReference>
<evidence type="ECO:0000256" key="2">
    <source>
        <dbReference type="SAM" id="Phobius"/>
    </source>
</evidence>
<dbReference type="PANTHER" id="PTHR36102">
    <property type="entry name" value="CHROMOSOME 10, WHOLE GENOME SHOTGUN SEQUENCE"/>
    <property type="match status" value="1"/>
</dbReference>
<keyword evidence="2" id="KW-1133">Transmembrane helix</keyword>
<dbReference type="Pfam" id="PF11001">
    <property type="entry name" value="AFUB_07903_YDR124W_hel"/>
    <property type="match status" value="1"/>
</dbReference>
<organism evidence="4 5">
    <name type="scientific">Coccidioides immitis (strain RS)</name>
    <name type="common">Valley fever fungus</name>
    <dbReference type="NCBI Taxonomy" id="246410"/>
    <lineage>
        <taxon>Eukaryota</taxon>
        <taxon>Fungi</taxon>
        <taxon>Dikarya</taxon>
        <taxon>Ascomycota</taxon>
        <taxon>Pezizomycotina</taxon>
        <taxon>Eurotiomycetes</taxon>
        <taxon>Eurotiomycetidae</taxon>
        <taxon>Onygenales</taxon>
        <taxon>Onygenaceae</taxon>
        <taxon>Coccidioides</taxon>
    </lineage>
</organism>
<evidence type="ECO:0000313" key="4">
    <source>
        <dbReference type="EMBL" id="EAS30691.3"/>
    </source>
</evidence>
<feature type="domain" description="Subtelomeric hrmA-associated cluster protein AFUB-079030/YDR124W-like helical bundle" evidence="3">
    <location>
        <begin position="194"/>
        <end position="327"/>
    </location>
</feature>
<evidence type="ECO:0000259" key="3">
    <source>
        <dbReference type="Pfam" id="PF11001"/>
    </source>
</evidence>
<reference evidence="5" key="2">
    <citation type="journal article" date="2010" name="Genome Res.">
        <title>Population genomic sequencing of Coccidioides fungi reveals recent hybridization and transposon control.</title>
        <authorList>
            <person name="Neafsey D.E."/>
            <person name="Barker B.M."/>
            <person name="Sharpton T.J."/>
            <person name="Stajich J.E."/>
            <person name="Park D.J."/>
            <person name="Whiston E."/>
            <person name="Hung C.-Y."/>
            <person name="McMahan C."/>
            <person name="White J."/>
            <person name="Sykes S."/>
            <person name="Heiman D."/>
            <person name="Young S."/>
            <person name="Zeng Q."/>
            <person name="Abouelleil A."/>
            <person name="Aftuck L."/>
            <person name="Bessette D."/>
            <person name="Brown A."/>
            <person name="FitzGerald M."/>
            <person name="Lui A."/>
            <person name="Macdonald J.P."/>
            <person name="Priest M."/>
            <person name="Orbach M.J."/>
            <person name="Galgiani J.N."/>
            <person name="Kirkland T.N."/>
            <person name="Cole G.T."/>
            <person name="Birren B.W."/>
            <person name="Henn M.R."/>
            <person name="Taylor J.W."/>
            <person name="Rounsley S.D."/>
        </authorList>
    </citation>
    <scope>GENOME REANNOTATION</scope>
    <source>
        <strain evidence="5">RS</strain>
    </source>
</reference>
<name>J3K7K6_COCIM</name>
<dbReference type="PANTHER" id="PTHR36102:SF5">
    <property type="entry name" value="YDR124W-LIKE HELICAL BUNDLE DOMAIN-CONTAINING PROTEIN"/>
    <property type="match status" value="1"/>
</dbReference>
<dbReference type="AlphaFoldDB" id="J3K7K6"/>
<evidence type="ECO:0000313" key="5">
    <source>
        <dbReference type="Proteomes" id="UP000001261"/>
    </source>
</evidence>
<keyword evidence="2" id="KW-0472">Membrane</keyword>
<dbReference type="STRING" id="246410.J3K7K6"/>
<dbReference type="KEGG" id="cim:CIMG_06170"/>
<feature type="region of interest" description="Disordered" evidence="1">
    <location>
        <begin position="236"/>
        <end position="261"/>
    </location>
</feature>
<proteinExistence type="predicted"/>
<dbReference type="VEuPathDB" id="FungiDB:CIMG_06170"/>
<dbReference type="InterPro" id="IPR047092">
    <property type="entry name" value="AFUB_07903/YDR124W-like_hel"/>
</dbReference>
<gene>
    <name evidence="4" type="ORF">CIMG_06170</name>
</gene>
<feature type="compositionally biased region" description="Basic and acidic residues" evidence="1">
    <location>
        <begin position="245"/>
        <end position="256"/>
    </location>
</feature>